<accession>A0ABN3BS94</accession>
<keyword evidence="1" id="KW-0175">Coiled coil</keyword>
<evidence type="ECO:0000313" key="2">
    <source>
        <dbReference type="EMBL" id="GAA2199810.1"/>
    </source>
</evidence>
<organism evidence="2 3">
    <name type="scientific">Streptomyces bangladeshensis</name>
    <dbReference type="NCBI Taxonomy" id="295352"/>
    <lineage>
        <taxon>Bacteria</taxon>
        <taxon>Bacillati</taxon>
        <taxon>Actinomycetota</taxon>
        <taxon>Actinomycetes</taxon>
        <taxon>Kitasatosporales</taxon>
        <taxon>Streptomycetaceae</taxon>
        <taxon>Streptomyces</taxon>
    </lineage>
</organism>
<feature type="coiled-coil region" evidence="1">
    <location>
        <begin position="22"/>
        <end position="49"/>
    </location>
</feature>
<evidence type="ECO:0000256" key="1">
    <source>
        <dbReference type="SAM" id="Coils"/>
    </source>
</evidence>
<comment type="caution">
    <text evidence="2">The sequence shown here is derived from an EMBL/GenBank/DDBJ whole genome shotgun (WGS) entry which is preliminary data.</text>
</comment>
<name>A0ABN3BS94_9ACTN</name>
<gene>
    <name evidence="2" type="ORF">GCM10009787_48260</name>
</gene>
<keyword evidence="3" id="KW-1185">Reference proteome</keyword>
<evidence type="ECO:0000313" key="3">
    <source>
        <dbReference type="Proteomes" id="UP001501391"/>
    </source>
</evidence>
<sequence length="131" mass="14902">MFVARTRFDRIARLLDGETRRRQDAEDKVARQTVTIERLQAQVAHEQDEHPTTPVSVQPAVGDARLVQLLDLSERARRSLDAQCLDLHWTTVVQEREILQLREQIAEEQAVNEALARQIHDMATPVEGSAA</sequence>
<dbReference type="RefSeq" id="WP_346163524.1">
    <property type="nucleotide sequence ID" value="NZ_BAAAOQ010000016.1"/>
</dbReference>
<protein>
    <submittedName>
        <fullName evidence="2">Uncharacterized protein</fullName>
    </submittedName>
</protein>
<proteinExistence type="predicted"/>
<reference evidence="2 3" key="1">
    <citation type="journal article" date="2019" name="Int. J. Syst. Evol. Microbiol.">
        <title>The Global Catalogue of Microorganisms (GCM) 10K type strain sequencing project: providing services to taxonomists for standard genome sequencing and annotation.</title>
        <authorList>
            <consortium name="The Broad Institute Genomics Platform"/>
            <consortium name="The Broad Institute Genome Sequencing Center for Infectious Disease"/>
            <person name="Wu L."/>
            <person name="Ma J."/>
        </authorList>
    </citation>
    <scope>NUCLEOTIDE SEQUENCE [LARGE SCALE GENOMIC DNA]</scope>
    <source>
        <strain evidence="2 3">JCM 14924</strain>
    </source>
</reference>
<dbReference type="EMBL" id="BAAAOQ010000016">
    <property type="protein sequence ID" value="GAA2199810.1"/>
    <property type="molecule type" value="Genomic_DNA"/>
</dbReference>
<dbReference type="Proteomes" id="UP001501391">
    <property type="component" value="Unassembled WGS sequence"/>
</dbReference>